<dbReference type="RefSeq" id="WP_200338983.1">
    <property type="nucleotide sequence ID" value="NZ_NRRL01000003.1"/>
</dbReference>
<feature type="compositionally biased region" description="Basic and acidic residues" evidence="1">
    <location>
        <begin position="399"/>
        <end position="435"/>
    </location>
</feature>
<name>A0ABS1D9A7_9PROT</name>
<dbReference type="Proteomes" id="UP001296873">
    <property type="component" value="Unassembled WGS sequence"/>
</dbReference>
<accession>A0ABS1D9A7</accession>
<feature type="region of interest" description="Disordered" evidence="1">
    <location>
        <begin position="1"/>
        <end position="50"/>
    </location>
</feature>
<feature type="region of interest" description="Disordered" evidence="1">
    <location>
        <begin position="397"/>
        <end position="454"/>
    </location>
</feature>
<sequence>MKGDARFEEAKLRELLSEGASEPAPAKTEPAARLDTHADESGPEPADDGVTAQRYVGLHDFYALAAMRGDVRNEQKILEARTELALQIRERPDEMMKLATDRPELLRQLDVDVRSAEGDPSLAPGANDLAGLLAKPITDQTDPEQAREIHQQVSGLLRDPVKMYVHARGRMRAAAIAGEDPAIVHQLGVLRARSAEMIVKNPSLMMRIGANDPKAAESLMGEREGLGQVSPAQWARARTMAAEYLRLDAAVRAEARGNGGEYALLRDQREAHVRAMRQAPESFVVAGQMAGQKGQRFLAQKVMGELREDEQDYGAFKERFLAENQNAKHNVVALYAAVNKRLSWAEVTGKGGADIKHMARFSEEMAFEIGKSYAAVGELSKRHPDLKEKWTADAFMSRQRMDSRREEMARQGDSDQREAARDEGVGAGDKREQVQAEKAGQADENASGDLAREIERERKGINRAVARGYAERRRDLKEVMGRVSEDDAILALPMTRGAASPKSTPKAPFGAGAVDKELDKLDRPTVTRLFQNNVALQKRIREGKGWKEGGETDKQAMFVQHDRLELGRRALVEKMAREGWITEKEAAPTMQPLHSDIGKRLPKWMTRDYDGALQRGDKEGRWKALARATGNVAKESGRVSVKASIATSTLTKKAGGDFIGALGELS</sequence>
<keyword evidence="3" id="KW-1185">Reference proteome</keyword>
<comment type="caution">
    <text evidence="2">The sequence shown here is derived from an EMBL/GenBank/DDBJ whole genome shotgun (WGS) entry which is preliminary data.</text>
</comment>
<gene>
    <name evidence="2" type="ORF">CKO28_02565</name>
</gene>
<feature type="compositionally biased region" description="Basic and acidic residues" evidence="1">
    <location>
        <begin position="1"/>
        <end position="16"/>
    </location>
</feature>
<evidence type="ECO:0000313" key="3">
    <source>
        <dbReference type="Proteomes" id="UP001296873"/>
    </source>
</evidence>
<feature type="compositionally biased region" description="Basic and acidic residues" evidence="1">
    <location>
        <begin position="30"/>
        <end position="40"/>
    </location>
</feature>
<dbReference type="EMBL" id="NRRL01000003">
    <property type="protein sequence ID" value="MBK1666925.1"/>
    <property type="molecule type" value="Genomic_DNA"/>
</dbReference>
<evidence type="ECO:0000313" key="2">
    <source>
        <dbReference type="EMBL" id="MBK1666925.1"/>
    </source>
</evidence>
<organism evidence="2 3">
    <name type="scientific">Rhodovibrio sodomensis</name>
    <dbReference type="NCBI Taxonomy" id="1088"/>
    <lineage>
        <taxon>Bacteria</taxon>
        <taxon>Pseudomonadati</taxon>
        <taxon>Pseudomonadota</taxon>
        <taxon>Alphaproteobacteria</taxon>
        <taxon>Rhodospirillales</taxon>
        <taxon>Rhodovibrionaceae</taxon>
        <taxon>Rhodovibrio</taxon>
    </lineage>
</organism>
<proteinExistence type="predicted"/>
<evidence type="ECO:0000256" key="1">
    <source>
        <dbReference type="SAM" id="MobiDB-lite"/>
    </source>
</evidence>
<reference evidence="2 3" key="1">
    <citation type="journal article" date="2020" name="Microorganisms">
        <title>Osmotic Adaptation and Compatible Solute Biosynthesis of Phototrophic Bacteria as Revealed from Genome Analyses.</title>
        <authorList>
            <person name="Imhoff J.F."/>
            <person name="Rahn T."/>
            <person name="Kunzel S."/>
            <person name="Keller A."/>
            <person name="Neulinger S.C."/>
        </authorList>
    </citation>
    <scope>NUCLEOTIDE SEQUENCE [LARGE SCALE GENOMIC DNA]</scope>
    <source>
        <strain evidence="2 3">DSM 9895</strain>
    </source>
</reference>
<protein>
    <submittedName>
        <fullName evidence="2">Uncharacterized protein</fullName>
    </submittedName>
</protein>